<evidence type="ECO:0000313" key="1">
    <source>
        <dbReference type="EMBL" id="MPC71451.1"/>
    </source>
</evidence>
<organism evidence="1 2">
    <name type="scientific">Portunus trituberculatus</name>
    <name type="common">Swimming crab</name>
    <name type="synonym">Neptunus trituberculatus</name>
    <dbReference type="NCBI Taxonomy" id="210409"/>
    <lineage>
        <taxon>Eukaryota</taxon>
        <taxon>Metazoa</taxon>
        <taxon>Ecdysozoa</taxon>
        <taxon>Arthropoda</taxon>
        <taxon>Crustacea</taxon>
        <taxon>Multicrustacea</taxon>
        <taxon>Malacostraca</taxon>
        <taxon>Eumalacostraca</taxon>
        <taxon>Eucarida</taxon>
        <taxon>Decapoda</taxon>
        <taxon>Pleocyemata</taxon>
        <taxon>Brachyura</taxon>
        <taxon>Eubrachyura</taxon>
        <taxon>Portunoidea</taxon>
        <taxon>Portunidae</taxon>
        <taxon>Portuninae</taxon>
        <taxon>Portunus</taxon>
    </lineage>
</organism>
<sequence length="105" mass="11533">MKDTGNMLFGPPCLFMTSAQHHLSEASVPKNRGTATRYFSPEFERIRLTPTRANAPSQTHSSGACGVAGKERLFVYSHMDGHSLIGIFSSIKLNFCIQLLESSTI</sequence>
<name>A0A5B7HFC8_PORTR</name>
<gene>
    <name evidence="1" type="ORF">E2C01_065728</name>
</gene>
<accession>A0A5B7HFC8</accession>
<comment type="caution">
    <text evidence="1">The sequence shown here is derived from an EMBL/GenBank/DDBJ whole genome shotgun (WGS) entry which is preliminary data.</text>
</comment>
<dbReference type="EMBL" id="VSRR010032905">
    <property type="protein sequence ID" value="MPC71451.1"/>
    <property type="molecule type" value="Genomic_DNA"/>
</dbReference>
<dbReference type="AlphaFoldDB" id="A0A5B7HFC8"/>
<reference evidence="1 2" key="1">
    <citation type="submission" date="2019-05" db="EMBL/GenBank/DDBJ databases">
        <title>Another draft genome of Portunus trituberculatus and its Hox gene families provides insights of decapod evolution.</title>
        <authorList>
            <person name="Jeong J.-H."/>
            <person name="Song I."/>
            <person name="Kim S."/>
            <person name="Choi T."/>
            <person name="Kim D."/>
            <person name="Ryu S."/>
            <person name="Kim W."/>
        </authorList>
    </citation>
    <scope>NUCLEOTIDE SEQUENCE [LARGE SCALE GENOMIC DNA]</scope>
    <source>
        <tissue evidence="1">Muscle</tissue>
    </source>
</reference>
<keyword evidence="2" id="KW-1185">Reference proteome</keyword>
<protein>
    <submittedName>
        <fullName evidence="1">Uncharacterized protein</fullName>
    </submittedName>
</protein>
<evidence type="ECO:0000313" key="2">
    <source>
        <dbReference type="Proteomes" id="UP000324222"/>
    </source>
</evidence>
<dbReference type="Proteomes" id="UP000324222">
    <property type="component" value="Unassembled WGS sequence"/>
</dbReference>
<proteinExistence type="predicted"/>